<evidence type="ECO:0000313" key="14">
    <source>
        <dbReference type="Proteomes" id="UP000615989"/>
    </source>
</evidence>
<name>A0ABX1PQV2_9RHOO</name>
<evidence type="ECO:0000256" key="2">
    <source>
        <dbReference type="ARBA" id="ARBA00004418"/>
    </source>
</evidence>
<feature type="domain" description="Mannosyl-glycoprotein endo-beta-N-acetylglucosamidase-like" evidence="12">
    <location>
        <begin position="168"/>
        <end position="321"/>
    </location>
</feature>
<dbReference type="InterPro" id="IPR051056">
    <property type="entry name" value="Glycosyl_Hydrolase_73"/>
</dbReference>
<dbReference type="PANTHER" id="PTHR33308:SF9">
    <property type="entry name" value="PEPTIDOGLYCAN HYDROLASE FLGJ"/>
    <property type="match status" value="1"/>
</dbReference>
<comment type="caution">
    <text evidence="13">The sequence shown here is derived from an EMBL/GenBank/DDBJ whole genome shotgun (WGS) entry which is preliminary data.</text>
</comment>
<keyword evidence="7 13" id="KW-0378">Hydrolase</keyword>
<evidence type="ECO:0000256" key="7">
    <source>
        <dbReference type="ARBA" id="ARBA00022801"/>
    </source>
</evidence>
<keyword evidence="13" id="KW-0969">Cilium</keyword>
<comment type="similarity">
    <text evidence="3">In the N-terminal section; belongs to the FlgJ family.</text>
</comment>
<keyword evidence="13" id="KW-0282">Flagellum</keyword>
<dbReference type="GO" id="GO:0016787">
    <property type="term" value="F:hydrolase activity"/>
    <property type="evidence" value="ECO:0007669"/>
    <property type="project" value="UniProtKB-KW"/>
</dbReference>
<evidence type="ECO:0000256" key="4">
    <source>
        <dbReference type="ARBA" id="ARBA00007974"/>
    </source>
</evidence>
<evidence type="ECO:0000256" key="9">
    <source>
        <dbReference type="ARBA" id="ARBA00023316"/>
    </source>
</evidence>
<protein>
    <recommendedName>
        <fullName evidence="5">Peptidoglycan hydrolase FlgJ</fullName>
    </recommendedName>
    <alternativeName>
        <fullName evidence="10">Muramidase FlgJ</fullName>
    </alternativeName>
</protein>
<gene>
    <name evidence="13" type="primary">flgJ</name>
    <name evidence="13" type="ORF">GO606_18475</name>
</gene>
<dbReference type="Gene3D" id="1.10.530.10">
    <property type="match status" value="1"/>
</dbReference>
<accession>A0ABX1PQV2</accession>
<evidence type="ECO:0000256" key="11">
    <source>
        <dbReference type="SAM" id="MobiDB-lite"/>
    </source>
</evidence>
<comment type="function">
    <text evidence="1">Flagellum-specific muramidase which hydrolyzes the peptidoglycan layer to assemble the rod structure in the periplasmic space.</text>
</comment>
<evidence type="ECO:0000256" key="3">
    <source>
        <dbReference type="ARBA" id="ARBA00006880"/>
    </source>
</evidence>
<dbReference type="Pfam" id="PF01832">
    <property type="entry name" value="Glucosaminidase"/>
    <property type="match status" value="1"/>
</dbReference>
<feature type="region of interest" description="Disordered" evidence="11">
    <location>
        <begin position="131"/>
        <end position="163"/>
    </location>
</feature>
<evidence type="ECO:0000256" key="6">
    <source>
        <dbReference type="ARBA" id="ARBA00022764"/>
    </source>
</evidence>
<keyword evidence="13" id="KW-0966">Cell projection</keyword>
<dbReference type="InterPro" id="IPR013377">
    <property type="entry name" value="FlgJ"/>
</dbReference>
<dbReference type="InterPro" id="IPR002901">
    <property type="entry name" value="MGlyc_endo_b_GlcNAc-like_dom"/>
</dbReference>
<comment type="subcellular location">
    <subcellularLocation>
        <location evidence="2">Periplasm</location>
    </subcellularLocation>
</comment>
<comment type="similarity">
    <text evidence="4">In the C-terminal section; belongs to the glycosyl hydrolase 73 family.</text>
</comment>
<dbReference type="SMART" id="SM00047">
    <property type="entry name" value="LYZ2"/>
    <property type="match status" value="1"/>
</dbReference>
<reference evidence="13" key="1">
    <citation type="submission" date="2019-12" db="EMBL/GenBank/DDBJ databases">
        <title>Comparative genomics gives insights into the taxonomy of the Azoarcus-Aromatoleum group and reveals separate origins of nif in the plant-associated Azoarcus and non-plant-associated Aromatoleum sub-groups.</title>
        <authorList>
            <person name="Lafos M."/>
            <person name="Maluk M."/>
            <person name="Batista M."/>
            <person name="Junghare M."/>
            <person name="Carmona M."/>
            <person name="Faoro H."/>
            <person name="Cruz L.M."/>
            <person name="Battistoni F."/>
            <person name="De Souza E."/>
            <person name="Pedrosa F."/>
            <person name="Chen W.-M."/>
            <person name="Poole P.S."/>
            <person name="Dixon R.A."/>
            <person name="James E.K."/>
        </authorList>
    </citation>
    <scope>NUCLEOTIDE SEQUENCE</scope>
    <source>
        <strain evidence="13">LuFRes1</strain>
    </source>
</reference>
<dbReference type="Gene3D" id="2.10.70.40">
    <property type="entry name" value="peptidoglycan hydrolase"/>
    <property type="match status" value="1"/>
</dbReference>
<keyword evidence="6" id="KW-0574">Periplasm</keyword>
<evidence type="ECO:0000259" key="12">
    <source>
        <dbReference type="SMART" id="SM00047"/>
    </source>
</evidence>
<keyword evidence="8" id="KW-0326">Glycosidase</keyword>
<dbReference type="EMBL" id="WTVG01000082">
    <property type="protein sequence ID" value="NMG26659.1"/>
    <property type="molecule type" value="Genomic_DNA"/>
</dbReference>
<evidence type="ECO:0000313" key="13">
    <source>
        <dbReference type="EMBL" id="NMG26659.1"/>
    </source>
</evidence>
<keyword evidence="14" id="KW-1185">Reference proteome</keyword>
<dbReference type="InterPro" id="IPR019301">
    <property type="entry name" value="Flagellar_prot_FlgJ_N"/>
</dbReference>
<dbReference type="Pfam" id="PF10135">
    <property type="entry name" value="Rod-binding"/>
    <property type="match status" value="1"/>
</dbReference>
<evidence type="ECO:0000256" key="5">
    <source>
        <dbReference type="ARBA" id="ARBA00013433"/>
    </source>
</evidence>
<dbReference type="Proteomes" id="UP000615989">
    <property type="component" value="Unassembled WGS sequence"/>
</dbReference>
<evidence type="ECO:0000256" key="1">
    <source>
        <dbReference type="ARBA" id="ARBA00002954"/>
    </source>
</evidence>
<dbReference type="NCBIfam" id="TIGR02541">
    <property type="entry name" value="flagell_FlgJ"/>
    <property type="match status" value="1"/>
</dbReference>
<dbReference type="RefSeq" id="WP_169119992.1">
    <property type="nucleotide sequence ID" value="NZ_WTVG02000040.1"/>
</dbReference>
<sequence length="328" mass="34474">MTIPAQINAIDPNALADLKRLSRDGDSPAALRATAKQFEALFLQMVLKSMRDAVPSEGMLDSDQTRLFQAMQDQQTAMNMAQGRGTGLADVIFRQLGGEALEKPAATHDTAAAGAPPVPPRTAILAVRPPTPANAAAEGGDGAGTMSDVPAELPTPPKAAQALADPAARAVPNGAREFVDRVWPHAGSASRATGIPAHFMVAQAALETGWGRGELRRADGTPSFNLFNIKAGADWKGAVVEVPVTEYANGRAYTENARFRAYGSYAEAFRDYANLLSNSPRYAAVLGQTDAAGFARSLQHAGYATDPMYADKLTRIIGGNTLRTALAG</sequence>
<dbReference type="PRINTS" id="PR01002">
    <property type="entry name" value="FLGFLGJ"/>
</dbReference>
<proteinExistence type="inferred from homology"/>
<organism evidence="13 14">
    <name type="scientific">Aromatoleum anaerobium</name>
    <dbReference type="NCBI Taxonomy" id="182180"/>
    <lineage>
        <taxon>Bacteria</taxon>
        <taxon>Pseudomonadati</taxon>
        <taxon>Pseudomonadota</taxon>
        <taxon>Betaproteobacteria</taxon>
        <taxon>Rhodocyclales</taxon>
        <taxon>Rhodocyclaceae</taxon>
        <taxon>Aromatoleum</taxon>
    </lineage>
</organism>
<keyword evidence="9" id="KW-0961">Cell wall biogenesis/degradation</keyword>
<evidence type="ECO:0000256" key="8">
    <source>
        <dbReference type="ARBA" id="ARBA00023295"/>
    </source>
</evidence>
<evidence type="ECO:0000256" key="10">
    <source>
        <dbReference type="ARBA" id="ARBA00030835"/>
    </source>
</evidence>
<dbReference type="PANTHER" id="PTHR33308">
    <property type="entry name" value="PEPTIDOGLYCAN HYDROLASE FLGJ"/>
    <property type="match status" value="1"/>
</dbReference>